<dbReference type="InterPro" id="IPR034113">
    <property type="entry name" value="SCP_GAPR1-like"/>
</dbReference>
<feature type="chain" id="PRO_5047322866" description="SCP domain-containing protein" evidence="1">
    <location>
        <begin position="20"/>
        <end position="365"/>
    </location>
</feature>
<name>A0ABP1QYR5_9HEXA</name>
<dbReference type="PANTHER" id="PTHR10334">
    <property type="entry name" value="CYSTEINE-RICH SECRETORY PROTEIN-RELATED"/>
    <property type="match status" value="1"/>
</dbReference>
<dbReference type="Gene3D" id="3.40.33.10">
    <property type="entry name" value="CAP"/>
    <property type="match status" value="1"/>
</dbReference>
<dbReference type="InterPro" id="IPR035940">
    <property type="entry name" value="CAP_sf"/>
</dbReference>
<evidence type="ECO:0000313" key="4">
    <source>
        <dbReference type="Proteomes" id="UP001642540"/>
    </source>
</evidence>
<gene>
    <name evidence="3" type="ORF">ODALV1_LOCUS14601</name>
</gene>
<evidence type="ECO:0000313" key="3">
    <source>
        <dbReference type="EMBL" id="CAL8110966.1"/>
    </source>
</evidence>
<sequence length="365" mass="42487">MFIRLLGITLCLTIHGWQAVGGGNVGSRFKDIRVHSSERIEHGIIMGAKTYEGICWYEFLQRYIPKTRSLDFNQCHGQGTFQRHMILKQKADERYFGQFLLKYGMGHLPQEYMKCAPFLLEDRYKVPPKDYMGVLNDTVDEGAYPYQAFSYCLISILHEKYKDEGLTKLIDRLREKKDWFQTMFERENEFRALHSSEPLVQNDELTRRAQKWANQLAKDCQMYHIHSSHPDYFLNGSRMGENLFMGDGIHNPKEDMALFGTNIWYEEIEYYPWPEYKGFGGGPFQAFAHFSQMIWKNSKNVGYGYAINSSENCGQYFIVSRYFPPGNFYGSFRDNILPVISLSNKDNEQEASTITETVATDTTEG</sequence>
<dbReference type="EMBL" id="CAXLJM020000046">
    <property type="protein sequence ID" value="CAL8110966.1"/>
    <property type="molecule type" value="Genomic_DNA"/>
</dbReference>
<comment type="caution">
    <text evidence="3">The sequence shown here is derived from an EMBL/GenBank/DDBJ whole genome shotgun (WGS) entry which is preliminary data.</text>
</comment>
<dbReference type="SUPFAM" id="SSF55797">
    <property type="entry name" value="PR-1-like"/>
    <property type="match status" value="1"/>
</dbReference>
<reference evidence="3 4" key="1">
    <citation type="submission" date="2024-08" db="EMBL/GenBank/DDBJ databases">
        <authorList>
            <person name="Cucini C."/>
            <person name="Frati F."/>
        </authorList>
    </citation>
    <scope>NUCLEOTIDE SEQUENCE [LARGE SCALE GENOMIC DNA]</scope>
</reference>
<dbReference type="PRINTS" id="PR00837">
    <property type="entry name" value="V5TPXLIKE"/>
</dbReference>
<dbReference type="Proteomes" id="UP001642540">
    <property type="component" value="Unassembled WGS sequence"/>
</dbReference>
<keyword evidence="1" id="KW-0732">Signal</keyword>
<evidence type="ECO:0000259" key="2">
    <source>
        <dbReference type="SMART" id="SM00198"/>
    </source>
</evidence>
<evidence type="ECO:0000256" key="1">
    <source>
        <dbReference type="SAM" id="SignalP"/>
    </source>
</evidence>
<accession>A0ABP1QYR5</accession>
<protein>
    <recommendedName>
        <fullName evidence="2">SCP domain-containing protein</fullName>
    </recommendedName>
</protein>
<feature type="signal peptide" evidence="1">
    <location>
        <begin position="1"/>
        <end position="19"/>
    </location>
</feature>
<dbReference type="InterPro" id="IPR014044">
    <property type="entry name" value="CAP_dom"/>
</dbReference>
<dbReference type="InterPro" id="IPR001283">
    <property type="entry name" value="CRISP-related"/>
</dbReference>
<dbReference type="CDD" id="cd05382">
    <property type="entry name" value="CAP_GAPR1-like"/>
    <property type="match status" value="1"/>
</dbReference>
<keyword evidence="4" id="KW-1185">Reference proteome</keyword>
<dbReference type="SMART" id="SM00198">
    <property type="entry name" value="SCP"/>
    <property type="match status" value="1"/>
</dbReference>
<organism evidence="3 4">
    <name type="scientific">Orchesella dallaii</name>
    <dbReference type="NCBI Taxonomy" id="48710"/>
    <lineage>
        <taxon>Eukaryota</taxon>
        <taxon>Metazoa</taxon>
        <taxon>Ecdysozoa</taxon>
        <taxon>Arthropoda</taxon>
        <taxon>Hexapoda</taxon>
        <taxon>Collembola</taxon>
        <taxon>Entomobryomorpha</taxon>
        <taxon>Entomobryoidea</taxon>
        <taxon>Orchesellidae</taxon>
        <taxon>Orchesellinae</taxon>
        <taxon>Orchesella</taxon>
    </lineage>
</organism>
<dbReference type="Pfam" id="PF00188">
    <property type="entry name" value="CAP"/>
    <property type="match status" value="1"/>
</dbReference>
<feature type="domain" description="SCP" evidence="2">
    <location>
        <begin position="178"/>
        <end position="330"/>
    </location>
</feature>
<proteinExistence type="predicted"/>